<evidence type="ECO:0000256" key="1">
    <source>
        <dbReference type="ARBA" id="ARBA00004651"/>
    </source>
</evidence>
<feature type="transmembrane region" description="Helical" evidence="6">
    <location>
        <begin position="413"/>
        <end position="435"/>
    </location>
</feature>
<keyword evidence="2" id="KW-1003">Cell membrane</keyword>
<evidence type="ECO:0008006" key="11">
    <source>
        <dbReference type="Google" id="ProtNLM"/>
    </source>
</evidence>
<feature type="transmembrane region" description="Helical" evidence="6">
    <location>
        <begin position="349"/>
        <end position="366"/>
    </location>
</feature>
<keyword evidence="4 6" id="KW-1133">Transmembrane helix</keyword>
<dbReference type="PANTHER" id="PTHR30619:SF7">
    <property type="entry name" value="BETA-LACTAMASE DOMAIN PROTEIN"/>
    <property type="match status" value="1"/>
</dbReference>
<comment type="caution">
    <text evidence="9">The sequence shown here is derived from an EMBL/GenBank/DDBJ whole genome shotgun (WGS) entry which is preliminary data.</text>
</comment>
<dbReference type="InterPro" id="IPR025405">
    <property type="entry name" value="DUF4131"/>
</dbReference>
<feature type="transmembrane region" description="Helical" evidence="6">
    <location>
        <begin position="378"/>
        <end position="401"/>
    </location>
</feature>
<feature type="transmembrane region" description="Helical" evidence="6">
    <location>
        <begin position="18"/>
        <end position="35"/>
    </location>
</feature>
<dbReference type="NCBIfam" id="TIGR00360">
    <property type="entry name" value="ComEC_N-term"/>
    <property type="match status" value="1"/>
</dbReference>
<protein>
    <recommendedName>
        <fullName evidence="11">ComEC/Rec2-related protein domain-containing protein</fullName>
    </recommendedName>
</protein>
<dbReference type="InterPro" id="IPR004477">
    <property type="entry name" value="ComEC_N"/>
</dbReference>
<gene>
    <name evidence="9" type="ORF">CO185_01770</name>
</gene>
<feature type="transmembrane region" description="Helical" evidence="6">
    <location>
        <begin position="447"/>
        <end position="467"/>
    </location>
</feature>
<feature type="transmembrane region" description="Helical" evidence="6">
    <location>
        <begin position="243"/>
        <end position="265"/>
    </location>
</feature>
<name>A0A2M7WS23_9BACT</name>
<evidence type="ECO:0000313" key="10">
    <source>
        <dbReference type="Proteomes" id="UP000230758"/>
    </source>
</evidence>
<feature type="transmembrane region" description="Helical" evidence="6">
    <location>
        <begin position="473"/>
        <end position="491"/>
    </location>
</feature>
<feature type="domain" description="ComEC/Rec2-related protein" evidence="7">
    <location>
        <begin position="223"/>
        <end position="492"/>
    </location>
</feature>
<evidence type="ECO:0000259" key="8">
    <source>
        <dbReference type="Pfam" id="PF13567"/>
    </source>
</evidence>
<dbReference type="Proteomes" id="UP000230758">
    <property type="component" value="Unassembled WGS sequence"/>
</dbReference>
<evidence type="ECO:0000256" key="3">
    <source>
        <dbReference type="ARBA" id="ARBA00022692"/>
    </source>
</evidence>
<dbReference type="InterPro" id="IPR052159">
    <property type="entry name" value="Competence_DNA_uptake"/>
</dbReference>
<keyword evidence="5 6" id="KW-0472">Membrane</keyword>
<evidence type="ECO:0000256" key="4">
    <source>
        <dbReference type="ARBA" id="ARBA00022989"/>
    </source>
</evidence>
<evidence type="ECO:0000313" key="9">
    <source>
        <dbReference type="EMBL" id="PJA32802.1"/>
    </source>
</evidence>
<evidence type="ECO:0000259" key="7">
    <source>
        <dbReference type="Pfam" id="PF03772"/>
    </source>
</evidence>
<accession>A0A2M7WS23</accession>
<dbReference type="Pfam" id="PF03772">
    <property type="entry name" value="Competence"/>
    <property type="match status" value="1"/>
</dbReference>
<keyword evidence="3 6" id="KW-0812">Transmembrane</keyword>
<feature type="transmembrane region" description="Helical" evidence="6">
    <location>
        <begin position="41"/>
        <end position="60"/>
    </location>
</feature>
<organism evidence="9 10">
    <name type="scientific">Candidatus Zambryskibacteria bacterium CG_4_9_14_3_um_filter_42_15</name>
    <dbReference type="NCBI Taxonomy" id="1975112"/>
    <lineage>
        <taxon>Bacteria</taxon>
        <taxon>Candidatus Zambryskiibacteriota</taxon>
    </lineage>
</organism>
<comment type="subcellular location">
    <subcellularLocation>
        <location evidence="1">Cell membrane</location>
        <topology evidence="1">Multi-pass membrane protein</topology>
    </subcellularLocation>
</comment>
<dbReference type="GO" id="GO:0005886">
    <property type="term" value="C:plasma membrane"/>
    <property type="evidence" value="ECO:0007669"/>
    <property type="project" value="UniProtKB-SubCell"/>
</dbReference>
<sequence length="508" mass="56383">MDHETNTDSLPRAQSRGIFVFIAGFVFSILVSSFLPIPKIIGVFFITIGIIIVIFERIWNKKINKEILFVSLVLISFGLGAIRYSIKDFHEPLIPSNVGQVVTEPEQRENTTRFVLLADNGEKVLVNTDLYSHVEYGDRVDVKGKLQEPGIIEDSDSGRPFNYAKYLSKDDIYYTLSFTKVEILSSGNGNPIKHFLFNIKKSFVAKIKEILAEPYASLLSGLIVSGKEAMPKDLLEEFRRAGIIHIVVLSGYNITIIAEFIRRMFENLFLLARVRAVPRLAAGASILAILAFVLMTGAEATVVRASIMVLTVIVAKMFGRNYSASRALLVAAFLMIIENPKVLVFDPSFQLSFLATLALIYIVPIVDKYLKIVPEKWGFRLVVATTLATQVTVLPLLIYSMGNFSLVSLPANILVLLIIPITMLMGFIATLIALLSPVLALPFSYIAYLLLSWILGVSSTLGNLSFASIEVPLVSIWLIVLVYLAIFIFVWRSRLPVQTGNSPQHSAS</sequence>
<feature type="domain" description="DUF4131" evidence="8">
    <location>
        <begin position="36"/>
        <end position="182"/>
    </location>
</feature>
<evidence type="ECO:0000256" key="2">
    <source>
        <dbReference type="ARBA" id="ARBA00022475"/>
    </source>
</evidence>
<feature type="transmembrane region" description="Helical" evidence="6">
    <location>
        <begin position="277"/>
        <end position="295"/>
    </location>
</feature>
<proteinExistence type="predicted"/>
<dbReference type="PANTHER" id="PTHR30619">
    <property type="entry name" value="DNA INTERNALIZATION/COMPETENCE PROTEIN COMEC/REC2"/>
    <property type="match status" value="1"/>
</dbReference>
<evidence type="ECO:0000256" key="5">
    <source>
        <dbReference type="ARBA" id="ARBA00023136"/>
    </source>
</evidence>
<dbReference type="AlphaFoldDB" id="A0A2M7WS23"/>
<feature type="transmembrane region" description="Helical" evidence="6">
    <location>
        <begin position="67"/>
        <end position="86"/>
    </location>
</feature>
<dbReference type="EMBL" id="PFXF01000022">
    <property type="protein sequence ID" value="PJA32802.1"/>
    <property type="molecule type" value="Genomic_DNA"/>
</dbReference>
<dbReference type="Pfam" id="PF13567">
    <property type="entry name" value="DUF4131"/>
    <property type="match status" value="1"/>
</dbReference>
<evidence type="ECO:0000256" key="6">
    <source>
        <dbReference type="SAM" id="Phobius"/>
    </source>
</evidence>
<reference evidence="10" key="1">
    <citation type="submission" date="2017-09" db="EMBL/GenBank/DDBJ databases">
        <title>Depth-based differentiation of microbial function through sediment-hosted aquifers and enrichment of novel symbionts in the deep terrestrial subsurface.</title>
        <authorList>
            <person name="Probst A.J."/>
            <person name="Ladd B."/>
            <person name="Jarett J.K."/>
            <person name="Geller-Mcgrath D.E."/>
            <person name="Sieber C.M.K."/>
            <person name="Emerson J.B."/>
            <person name="Anantharaman K."/>
            <person name="Thomas B.C."/>
            <person name="Malmstrom R."/>
            <person name="Stieglmeier M."/>
            <person name="Klingl A."/>
            <person name="Woyke T."/>
            <person name="Ryan C.M."/>
            <person name="Banfield J.F."/>
        </authorList>
    </citation>
    <scope>NUCLEOTIDE SEQUENCE [LARGE SCALE GENOMIC DNA]</scope>
</reference>